<dbReference type="GO" id="GO:0009306">
    <property type="term" value="P:protein secretion"/>
    <property type="evidence" value="ECO:0007669"/>
    <property type="project" value="InterPro"/>
</dbReference>
<evidence type="ECO:0000256" key="3">
    <source>
        <dbReference type="ARBA" id="ARBA00022729"/>
    </source>
</evidence>
<evidence type="ECO:0000313" key="11">
    <source>
        <dbReference type="EMBL" id="MBZ0155411.1"/>
    </source>
</evidence>
<dbReference type="Pfam" id="PF21305">
    <property type="entry name" value="type_II_gspD_N0"/>
    <property type="match status" value="1"/>
</dbReference>
<dbReference type="InterPro" id="IPR050810">
    <property type="entry name" value="Bact_Secretion_Sys_Channel"/>
</dbReference>
<evidence type="ECO:0000259" key="9">
    <source>
        <dbReference type="Pfam" id="PF03958"/>
    </source>
</evidence>
<dbReference type="InterPro" id="IPR001775">
    <property type="entry name" value="GspD/PilQ"/>
</dbReference>
<comment type="similarity">
    <text evidence="5">Belongs to the bacterial secretin family.</text>
</comment>
<dbReference type="InterPro" id="IPR038591">
    <property type="entry name" value="NolW-like_sf"/>
</dbReference>
<dbReference type="Proteomes" id="UP000705867">
    <property type="component" value="Unassembled WGS sequence"/>
</dbReference>
<evidence type="ECO:0000256" key="7">
    <source>
        <dbReference type="SAM" id="MobiDB-lite"/>
    </source>
</evidence>
<dbReference type="Pfam" id="PF00263">
    <property type="entry name" value="Secretin"/>
    <property type="match status" value="1"/>
</dbReference>
<feature type="domain" description="NolW-like" evidence="9">
    <location>
        <begin position="288"/>
        <end position="397"/>
    </location>
</feature>
<feature type="domain" description="Type II/III secretion system secretin-like" evidence="8">
    <location>
        <begin position="472"/>
        <end position="637"/>
    </location>
</feature>
<evidence type="ECO:0000256" key="6">
    <source>
        <dbReference type="RuleBase" id="RU004004"/>
    </source>
</evidence>
<dbReference type="GO" id="GO:0015627">
    <property type="term" value="C:type II protein secretion system complex"/>
    <property type="evidence" value="ECO:0007669"/>
    <property type="project" value="TreeGrafter"/>
</dbReference>
<organism evidence="11 12">
    <name type="scientific">Candidatus Nitrobium versatile</name>
    <dbReference type="NCBI Taxonomy" id="2884831"/>
    <lineage>
        <taxon>Bacteria</taxon>
        <taxon>Pseudomonadati</taxon>
        <taxon>Nitrospirota</taxon>
        <taxon>Nitrospiria</taxon>
        <taxon>Nitrospirales</taxon>
        <taxon>Nitrospiraceae</taxon>
        <taxon>Candidatus Nitrobium</taxon>
    </lineage>
</organism>
<keyword evidence="3" id="KW-0732">Signal</keyword>
<reference evidence="11" key="2">
    <citation type="submission" date="2021-08" db="EMBL/GenBank/DDBJ databases">
        <authorList>
            <person name="Dalcin Martins P."/>
        </authorList>
    </citation>
    <scope>NUCLEOTIDE SEQUENCE</scope>
    <source>
        <strain evidence="11">MAG_39</strain>
    </source>
</reference>
<feature type="compositionally biased region" description="Low complexity" evidence="7">
    <location>
        <begin position="318"/>
        <end position="338"/>
    </location>
</feature>
<dbReference type="Pfam" id="PF03958">
    <property type="entry name" value="Secretin_N"/>
    <property type="match status" value="2"/>
</dbReference>
<proteinExistence type="inferred from homology"/>
<dbReference type="Gene3D" id="3.30.1370.120">
    <property type="match status" value="2"/>
</dbReference>
<evidence type="ECO:0000256" key="4">
    <source>
        <dbReference type="ARBA" id="ARBA00023136"/>
    </source>
</evidence>
<dbReference type="InterPro" id="IPR005644">
    <property type="entry name" value="NolW-like"/>
</dbReference>
<dbReference type="InterPro" id="IPR049371">
    <property type="entry name" value="GspD-like_N0"/>
</dbReference>
<evidence type="ECO:0000313" key="12">
    <source>
        <dbReference type="Proteomes" id="UP000705867"/>
    </source>
</evidence>
<keyword evidence="2" id="KW-0812">Transmembrane</keyword>
<dbReference type="PANTHER" id="PTHR30332:SF25">
    <property type="entry name" value="SECRETIN XPSD"/>
    <property type="match status" value="1"/>
</dbReference>
<evidence type="ECO:0000256" key="2">
    <source>
        <dbReference type="ARBA" id="ARBA00022692"/>
    </source>
</evidence>
<dbReference type="AlphaFoldDB" id="A0A953J373"/>
<feature type="compositionally biased region" description="Pro residues" evidence="7">
    <location>
        <begin position="37"/>
        <end position="88"/>
    </location>
</feature>
<sequence>MRRSIGIQVLFVTVAFLSVSLVPFFIMRAYAQIEAPPAQPGPQPAPQEPSPAPGQPVPPPAPSPEAPQPPAAPPAPQAPPSVQPPAPRPQAVQPQPRTAPPGQARHSLVNGKKEEVTFFFDDADIFEVAQTVFGEVLKVNYIIDPKVKGRVNFRTTSPIPRDRILSVMEIIFRLNGIAIIEEGGIYRIIPIGDIVKEPAPIFFGSSPESVELKGTAIVQVVPLQYISSTEMVKVLTPLLTQGGSLLDIPKKNFIIIADTDANVKRLLQLVAMFDEDTYKDVSQPKIYVYPLQYGKAEHVSRILQQVFLGTSAAAAQTRRTTTTTTAPTATTTTVARTPQPAPQPAQPFPASPEEPIVSPGTKIFPDEVTNSVVIYASPVDYLLIQGTIRQIDIIPRQVMIEALVASVTLTDNLRFGIQWSLDTDINITNIKPFKNDINIGGTLQFQSLISSPTFQYTASDPSGKVRLLLQSLAEDNKAKVLSSPHILVSDNREARIQVGDQVPIATSQTTNTETTPAQTTTTIQYKDTGTILKVKPQINDSGLITLEVSQEVSTVSTQTVLGTEQFVISKREVATNLVLQDGQTIVIGGLISENASKGRSGIPLLNKIPVLGHLFGSSTNDNSRTELIILLTPRVVRNQSDAANVTSQYMQLFKDISKELRLDERTRKIKME</sequence>
<evidence type="ECO:0000259" key="10">
    <source>
        <dbReference type="Pfam" id="PF21305"/>
    </source>
</evidence>
<accession>A0A953J373</accession>
<dbReference type="GO" id="GO:0009279">
    <property type="term" value="C:cell outer membrane"/>
    <property type="evidence" value="ECO:0007669"/>
    <property type="project" value="UniProtKB-SubCell"/>
</dbReference>
<protein>
    <recommendedName>
        <fullName evidence="13">Type II secretion system protein GspD</fullName>
    </recommendedName>
</protein>
<feature type="region of interest" description="Disordered" evidence="7">
    <location>
        <begin position="37"/>
        <end position="108"/>
    </location>
</feature>
<keyword evidence="6" id="KW-0813">Transport</keyword>
<feature type="domain" description="GspD-like N0" evidence="10">
    <location>
        <begin position="120"/>
        <end position="188"/>
    </location>
</feature>
<evidence type="ECO:0008006" key="13">
    <source>
        <dbReference type="Google" id="ProtNLM"/>
    </source>
</evidence>
<feature type="region of interest" description="Disordered" evidence="7">
    <location>
        <begin position="318"/>
        <end position="352"/>
    </location>
</feature>
<comment type="subcellular location">
    <subcellularLocation>
        <location evidence="6">Cell outer membrane</location>
    </subcellularLocation>
    <subcellularLocation>
        <location evidence="1">Membrane</location>
    </subcellularLocation>
</comment>
<dbReference type="PRINTS" id="PR00811">
    <property type="entry name" value="BCTERIALGSPD"/>
</dbReference>
<evidence type="ECO:0000256" key="1">
    <source>
        <dbReference type="ARBA" id="ARBA00004370"/>
    </source>
</evidence>
<evidence type="ECO:0000259" key="8">
    <source>
        <dbReference type="Pfam" id="PF00263"/>
    </source>
</evidence>
<evidence type="ECO:0000256" key="5">
    <source>
        <dbReference type="RuleBase" id="RU004003"/>
    </source>
</evidence>
<name>A0A953J373_9BACT</name>
<dbReference type="PRINTS" id="PR01032">
    <property type="entry name" value="PHAGEIV"/>
</dbReference>
<gene>
    <name evidence="11" type="ORF">K8I29_04245</name>
</gene>
<reference evidence="11" key="1">
    <citation type="journal article" date="2021" name="bioRxiv">
        <title>Unraveling nitrogen, sulfur and carbon metabolic pathways and microbial community transcriptional responses to substrate deprivation and toxicity stresses in a bioreactor mimicking anoxic brackish coastal sediment conditions.</title>
        <authorList>
            <person name="Martins P.D."/>
            <person name="Echeveste M.J."/>
            <person name="Arshad A."/>
            <person name="Kurth J."/>
            <person name="Ouboter H."/>
            <person name="Jetten M.S.M."/>
            <person name="Welte C.U."/>
        </authorList>
    </citation>
    <scope>NUCLEOTIDE SEQUENCE</scope>
    <source>
        <strain evidence="11">MAG_39</strain>
    </source>
</reference>
<feature type="compositionally biased region" description="Pro residues" evidence="7">
    <location>
        <begin position="339"/>
        <end position="352"/>
    </location>
</feature>
<dbReference type="InterPro" id="IPR004846">
    <property type="entry name" value="T2SS/T3SS_dom"/>
</dbReference>
<dbReference type="EMBL" id="JAIOIV010000032">
    <property type="protein sequence ID" value="MBZ0155411.1"/>
    <property type="molecule type" value="Genomic_DNA"/>
</dbReference>
<keyword evidence="4" id="KW-0472">Membrane</keyword>
<feature type="domain" description="NolW-like" evidence="9">
    <location>
        <begin position="218"/>
        <end position="275"/>
    </location>
</feature>
<dbReference type="PANTHER" id="PTHR30332">
    <property type="entry name" value="PROBABLE GENERAL SECRETION PATHWAY PROTEIN D"/>
    <property type="match status" value="1"/>
</dbReference>
<comment type="caution">
    <text evidence="11">The sequence shown here is derived from an EMBL/GenBank/DDBJ whole genome shotgun (WGS) entry which is preliminary data.</text>
</comment>